<reference evidence="1 2" key="1">
    <citation type="submission" date="2024-04" db="EMBL/GenBank/DDBJ databases">
        <title>Polymorphospora sp. isolated from Baiyangdian Lake in Xiong'an New Area.</title>
        <authorList>
            <person name="Zhang X."/>
            <person name="Liu J."/>
        </authorList>
    </citation>
    <scope>NUCLEOTIDE SEQUENCE [LARGE SCALE GENOMIC DNA]</scope>
    <source>
        <strain evidence="1 2">2-325</strain>
    </source>
</reference>
<keyword evidence="2" id="KW-1185">Reference proteome</keyword>
<feature type="non-terminal residue" evidence="1">
    <location>
        <position position="73"/>
    </location>
</feature>
<gene>
    <name evidence="1" type="ORF">AAFH96_36515</name>
</gene>
<organism evidence="1 2">
    <name type="scientific">Polymorphospora lycopeni</name>
    <dbReference type="NCBI Taxonomy" id="3140240"/>
    <lineage>
        <taxon>Bacteria</taxon>
        <taxon>Bacillati</taxon>
        <taxon>Actinomycetota</taxon>
        <taxon>Actinomycetes</taxon>
        <taxon>Micromonosporales</taxon>
        <taxon>Micromonosporaceae</taxon>
        <taxon>Polymorphospora</taxon>
    </lineage>
</organism>
<evidence type="ECO:0000313" key="1">
    <source>
        <dbReference type="EMBL" id="MFB6398534.1"/>
    </source>
</evidence>
<sequence length="73" mass="7353">MNGWLTAASLLAAATVVGWPARQGRVRWAGLVGHRAAPAARRLGRHLTLDALPPGRAALLAAVVVAVPGGLAG</sequence>
<evidence type="ECO:0008006" key="3">
    <source>
        <dbReference type="Google" id="ProtNLM"/>
    </source>
</evidence>
<dbReference type="EMBL" id="JBCGDC010000267">
    <property type="protein sequence ID" value="MFB6398534.1"/>
    <property type="molecule type" value="Genomic_DNA"/>
</dbReference>
<evidence type="ECO:0000313" key="2">
    <source>
        <dbReference type="Proteomes" id="UP001582793"/>
    </source>
</evidence>
<proteinExistence type="predicted"/>
<dbReference type="RefSeq" id="WP_375737273.1">
    <property type="nucleotide sequence ID" value="NZ_JBCGDC010000267.1"/>
</dbReference>
<dbReference type="Proteomes" id="UP001582793">
    <property type="component" value="Unassembled WGS sequence"/>
</dbReference>
<accession>A0ABV5D2P1</accession>
<comment type="caution">
    <text evidence="1">The sequence shown here is derived from an EMBL/GenBank/DDBJ whole genome shotgun (WGS) entry which is preliminary data.</text>
</comment>
<protein>
    <recommendedName>
        <fullName evidence="3">Type II secretion protein F</fullName>
    </recommendedName>
</protein>
<name>A0ABV5D2P1_9ACTN</name>